<protein>
    <recommendedName>
        <fullName evidence="12">FAD-binding domain-containing protein</fullName>
    </recommendedName>
</protein>
<dbReference type="GO" id="GO:0016020">
    <property type="term" value="C:membrane"/>
    <property type="evidence" value="ECO:0007669"/>
    <property type="project" value="UniProtKB-SubCell"/>
</dbReference>
<keyword evidence="6" id="KW-0274">FAD</keyword>
<evidence type="ECO:0000313" key="14">
    <source>
        <dbReference type="Proteomes" id="UP000050424"/>
    </source>
</evidence>
<dbReference type="AlphaFoldDB" id="A0A0P7B264"/>
<accession>A0A0P7B264</accession>
<evidence type="ECO:0000256" key="6">
    <source>
        <dbReference type="ARBA" id="ARBA00022827"/>
    </source>
</evidence>
<feature type="transmembrane region" description="Helical" evidence="11">
    <location>
        <begin position="456"/>
        <end position="473"/>
    </location>
</feature>
<evidence type="ECO:0000259" key="12">
    <source>
        <dbReference type="Pfam" id="PF01494"/>
    </source>
</evidence>
<dbReference type="GO" id="GO:0004497">
    <property type="term" value="F:monooxygenase activity"/>
    <property type="evidence" value="ECO:0007669"/>
    <property type="project" value="UniProtKB-KW"/>
</dbReference>
<evidence type="ECO:0000256" key="7">
    <source>
        <dbReference type="ARBA" id="ARBA00022989"/>
    </source>
</evidence>
<evidence type="ECO:0000256" key="2">
    <source>
        <dbReference type="ARBA" id="ARBA00004370"/>
    </source>
</evidence>
<evidence type="ECO:0000256" key="3">
    <source>
        <dbReference type="ARBA" id="ARBA00007992"/>
    </source>
</evidence>
<dbReference type="Proteomes" id="UP000050424">
    <property type="component" value="Unassembled WGS sequence"/>
</dbReference>
<dbReference type="STRING" id="78410.A0A0P7B264"/>
<comment type="caution">
    <text evidence="13">The sequence shown here is derived from an EMBL/GenBank/DDBJ whole genome shotgun (WGS) entry which is preliminary data.</text>
</comment>
<gene>
    <name evidence="13" type="ORF">AK830_g6053</name>
</gene>
<reference evidence="13 14" key="1">
    <citation type="submission" date="2015-09" db="EMBL/GenBank/DDBJ databases">
        <title>Draft genome of a European isolate of the apple canker pathogen Neonectria ditissima.</title>
        <authorList>
            <person name="Gomez-Cortecero A."/>
            <person name="Harrison R.J."/>
            <person name="Armitage A.D."/>
        </authorList>
    </citation>
    <scope>NUCLEOTIDE SEQUENCE [LARGE SCALE GENOMIC DNA]</scope>
    <source>
        <strain evidence="13 14">R09/05</strain>
    </source>
</reference>
<feature type="domain" description="FAD-binding" evidence="12">
    <location>
        <begin position="8"/>
        <end position="343"/>
    </location>
</feature>
<evidence type="ECO:0000256" key="5">
    <source>
        <dbReference type="ARBA" id="ARBA00022692"/>
    </source>
</evidence>
<feature type="transmembrane region" description="Helical" evidence="11">
    <location>
        <begin position="752"/>
        <end position="777"/>
    </location>
</feature>
<keyword evidence="9" id="KW-0503">Monooxygenase</keyword>
<feature type="transmembrane region" description="Helical" evidence="11">
    <location>
        <begin position="6"/>
        <end position="25"/>
    </location>
</feature>
<keyword evidence="7 11" id="KW-1133">Transmembrane helix</keyword>
<comment type="cofactor">
    <cofactor evidence="1">
        <name>FAD</name>
        <dbReference type="ChEBI" id="CHEBI:57692"/>
    </cofactor>
</comment>
<evidence type="ECO:0000256" key="9">
    <source>
        <dbReference type="ARBA" id="ARBA00023033"/>
    </source>
</evidence>
<evidence type="ECO:0000256" key="10">
    <source>
        <dbReference type="ARBA" id="ARBA00023136"/>
    </source>
</evidence>
<dbReference type="EMBL" id="LKCW01000082">
    <property type="protein sequence ID" value="KPM40526.1"/>
    <property type="molecule type" value="Genomic_DNA"/>
</dbReference>
<feature type="transmembrane region" description="Helical" evidence="11">
    <location>
        <begin position="592"/>
        <end position="613"/>
    </location>
</feature>
<keyword evidence="14" id="KW-1185">Reference proteome</keyword>
<dbReference type="InterPro" id="IPR036188">
    <property type="entry name" value="FAD/NAD-bd_sf"/>
</dbReference>
<dbReference type="PANTHER" id="PTHR47356:SF2">
    <property type="entry name" value="FAD-BINDING DOMAIN-CONTAINING PROTEIN-RELATED"/>
    <property type="match status" value="1"/>
</dbReference>
<evidence type="ECO:0000256" key="11">
    <source>
        <dbReference type="SAM" id="Phobius"/>
    </source>
</evidence>
<dbReference type="Pfam" id="PF01494">
    <property type="entry name" value="FAD_binding_3"/>
    <property type="match status" value="1"/>
</dbReference>
<organism evidence="13 14">
    <name type="scientific">Neonectria ditissima</name>
    <dbReference type="NCBI Taxonomy" id="78410"/>
    <lineage>
        <taxon>Eukaryota</taxon>
        <taxon>Fungi</taxon>
        <taxon>Dikarya</taxon>
        <taxon>Ascomycota</taxon>
        <taxon>Pezizomycotina</taxon>
        <taxon>Sordariomycetes</taxon>
        <taxon>Hypocreomycetidae</taxon>
        <taxon>Hypocreales</taxon>
        <taxon>Nectriaceae</taxon>
        <taxon>Neonectria</taxon>
    </lineage>
</organism>
<comment type="similarity">
    <text evidence="3">Belongs to the paxM FAD-dependent monooxygenase family.</text>
</comment>
<dbReference type="InterPro" id="IPR050562">
    <property type="entry name" value="FAD_mOase_fung"/>
</dbReference>
<evidence type="ECO:0000313" key="13">
    <source>
        <dbReference type="EMBL" id="KPM40526.1"/>
    </source>
</evidence>
<comment type="subcellular location">
    <subcellularLocation>
        <location evidence="2">Membrane</location>
    </subcellularLocation>
</comment>
<keyword evidence="4" id="KW-0285">Flavoprotein</keyword>
<dbReference type="PRINTS" id="PR00420">
    <property type="entry name" value="RNGMNOXGNASE"/>
</dbReference>
<proteinExistence type="inferred from homology"/>
<dbReference type="InterPro" id="IPR002938">
    <property type="entry name" value="FAD-bd"/>
</dbReference>
<dbReference type="PANTHER" id="PTHR47356">
    <property type="entry name" value="FAD-DEPENDENT MONOOXYGENASE ASQG-RELATED"/>
    <property type="match status" value="1"/>
</dbReference>
<dbReference type="OrthoDB" id="16820at2759"/>
<evidence type="ECO:0000256" key="8">
    <source>
        <dbReference type="ARBA" id="ARBA00023002"/>
    </source>
</evidence>
<keyword evidence="8" id="KW-0560">Oxidoreductase</keyword>
<feature type="transmembrane region" description="Helical" evidence="11">
    <location>
        <begin position="714"/>
        <end position="732"/>
    </location>
</feature>
<evidence type="ECO:0000256" key="4">
    <source>
        <dbReference type="ARBA" id="ARBA00022630"/>
    </source>
</evidence>
<sequence length="789" mass="87584">MSSSNDFKIIIAGGGIAGLTLAILLEKFNIDYLLLEAHDDISPPVGASIGLMPNGLLILDQIGCYDAIRVVAQAGEFDNLHIRAKDGKSMKCTEHMFGHMEKRHGYPMVFFDRQWLLQVLYSQIKHKEKVVLQSQVDRIDCEESGIKVSTKAGQVYHGTMIIGADGIHSAVRREMSRIAGETQPGYFPAGEEDRVPCYYQCSFGIAHKVVNWPEREQSFTTGDQKAFLVTSGPEDRVYWFLFVKLPETKYGKDIPKYTKEDEALFVKQHQALPITENLTFGQLYHKRLTSALTPLHEVVFEKWFYNRMLLIGDSAHKPNPIGGMGANGAMESVAEFINALLEKRDKRPEGLRDLTTADINTICQQMQSARHDRAKFTVSSSNKMQAILAFEKPWVSNLVWRAFSPLAGDDSPLRVLSARIVGGSRVNKLPIPSRPRAIPFIHELPAHPSTGGRARIISWLYTAVMALLLGLLWDSQQALSYTISGGHPGFFSRKIDNLEPSLQEPTLGFDSTITLWQMYLLSQSISPLLTYAIEGNRVGNKGLPFALSHIFMVGLQVLGVSRAVPLIALVTASLPFDAPAGRFIQPEVGKCLVPALVLGYIFPTILMLAPFAIGDDWKKWAGVVPFLFSALTVMLPSFLKLWTVKKDTISTPYLNRYKASDVASLQFTYGFAFAFQAAAHWATLLFACTYAEGLSATVLDLFVSEGNNGTLQRFLSMGISDVLLTTLVVTIHNFYFVWDLRRAGYTANRETFWALLSIIAGQILAGPGAAWAGLWSWREIIVSGLSKTE</sequence>
<feature type="transmembrane region" description="Helical" evidence="11">
    <location>
        <begin position="620"/>
        <end position="639"/>
    </location>
</feature>
<evidence type="ECO:0000256" key="1">
    <source>
        <dbReference type="ARBA" id="ARBA00001974"/>
    </source>
</evidence>
<name>A0A0P7B264_9HYPO</name>
<dbReference type="GO" id="GO:0071949">
    <property type="term" value="F:FAD binding"/>
    <property type="evidence" value="ECO:0007669"/>
    <property type="project" value="InterPro"/>
</dbReference>
<keyword evidence="5 11" id="KW-0812">Transmembrane</keyword>
<dbReference type="SUPFAM" id="SSF51905">
    <property type="entry name" value="FAD/NAD(P)-binding domain"/>
    <property type="match status" value="1"/>
</dbReference>
<keyword evidence="10 11" id="KW-0472">Membrane</keyword>
<dbReference type="Gene3D" id="3.50.50.60">
    <property type="entry name" value="FAD/NAD(P)-binding domain"/>
    <property type="match status" value="1"/>
</dbReference>